<dbReference type="InterPro" id="IPR001202">
    <property type="entry name" value="WW_dom"/>
</dbReference>
<feature type="region of interest" description="Disordered" evidence="1">
    <location>
        <begin position="610"/>
        <end position="671"/>
    </location>
</feature>
<evidence type="ECO:0008006" key="5">
    <source>
        <dbReference type="Google" id="ProtNLM"/>
    </source>
</evidence>
<feature type="transmembrane region" description="Helical" evidence="2">
    <location>
        <begin position="143"/>
        <end position="161"/>
    </location>
</feature>
<evidence type="ECO:0000256" key="2">
    <source>
        <dbReference type="SAM" id="Phobius"/>
    </source>
</evidence>
<feature type="transmembrane region" description="Helical" evidence="2">
    <location>
        <begin position="332"/>
        <end position="353"/>
    </location>
</feature>
<proteinExistence type="predicted"/>
<feature type="transmembrane region" description="Helical" evidence="2">
    <location>
        <begin position="398"/>
        <end position="418"/>
    </location>
</feature>
<protein>
    <recommendedName>
        <fullName evidence="5">WW domain-containing protein</fullName>
    </recommendedName>
</protein>
<keyword evidence="2" id="KW-0812">Transmembrane</keyword>
<feature type="transmembrane region" description="Helical" evidence="2">
    <location>
        <begin position="181"/>
        <end position="201"/>
    </location>
</feature>
<feature type="compositionally biased region" description="Basic and acidic residues" evidence="1">
    <location>
        <begin position="63"/>
        <end position="78"/>
    </location>
</feature>
<feature type="region of interest" description="Disordered" evidence="1">
    <location>
        <begin position="1"/>
        <end position="98"/>
    </location>
</feature>
<feature type="transmembrane region" description="Helical" evidence="2">
    <location>
        <begin position="430"/>
        <end position="455"/>
    </location>
</feature>
<reference evidence="3" key="1">
    <citation type="submission" date="2021-12" db="EMBL/GenBank/DDBJ databases">
        <title>Prjna785345.</title>
        <authorList>
            <person name="Rujirawat T."/>
            <person name="Krajaejun T."/>
        </authorList>
    </citation>
    <scope>NUCLEOTIDE SEQUENCE</scope>
    <source>
        <strain evidence="3">Pi057C3</strain>
    </source>
</reference>
<dbReference type="EMBL" id="JAKCXM010000510">
    <property type="protein sequence ID" value="KAJ0393285.1"/>
    <property type="molecule type" value="Genomic_DNA"/>
</dbReference>
<sequence length="827" mass="91186">MMRSPGRAPQEPAVAVEPLHAKKSARTPTQTPRHVVVPETVLPPEPPVDDEGPSAASPSLPHAAEKYAVREDRGEHKPMTTGLPSPRDPLPGGRRVAPPLSRLTRQLTLSKSYRFLRQESRLLTQSLLQGSRQLYRQLSLQQLLSYLLILAGMVAECATPAPRYNTPMGIAIFMSIVCEWQHRVVVTGLAMAIVLDVYWLLRPQELSFNGYFRVEHENVMHFGLAVCTMLKIWLLFSTYFDLGPELEARSPSPSKGAAVAALHPKLTKLWSQIKYLFPRKTLPRRSHLSFEVLMRVLTLIWIHGVCGVTLLFLGLVAATNYNGRAPFRSSRLGLPLHVAMILRAATTLMTYVLATQNMSYFGCLSLTGCRSLAERLFDDDESDVVLRYSRRWVRRLRLAKGIDAILGVYVVLVFYSAIHSSAFIIGDGITVILALTAVLVLVLDVWAPLLLMVVVRCGAVLHSHHRQATPNVDAYRPNQLVWESDVEAGNNGKSEAQTRDDVDGGVAVNESENEDEDEDSDSDSAGIVGSRGRRRLRRDDSKRAASVRPLLQRTNSMRIVDAEELTSWTPPDDKPFWVRHWDEPSGRSFLVHSVTRESVWEINAPPARRRRSLTAPTNATPRVVRPAPASFPSARSPRVAAQPETPRRAVQSPVQSARASKSPPTSDSEVIVGGDVATAASAVAVESRPPSARGTFLLSSQSFVLLWDALPDSGGFTCRVSKIPAAAELSRHLQRNGFAVASDGLSVASLRVVHFYALLDEAAATAAPPSSARRRSFSADFFLGEFTFDSLSLKLYAKFRCVDVEAIVPFVKRLQLKDIVGAYAPCD</sequence>
<feature type="transmembrane region" description="Helical" evidence="2">
    <location>
        <begin position="292"/>
        <end position="320"/>
    </location>
</feature>
<evidence type="ECO:0000256" key="1">
    <source>
        <dbReference type="SAM" id="MobiDB-lite"/>
    </source>
</evidence>
<feature type="transmembrane region" description="Helical" evidence="2">
    <location>
        <begin position="222"/>
        <end position="240"/>
    </location>
</feature>
<name>A0AAD5Q6M6_PYTIN</name>
<feature type="compositionally biased region" description="Polar residues" evidence="1">
    <location>
        <begin position="652"/>
        <end position="668"/>
    </location>
</feature>
<gene>
    <name evidence="3" type="ORF">P43SY_004281</name>
</gene>
<feature type="region of interest" description="Disordered" evidence="1">
    <location>
        <begin position="486"/>
        <end position="549"/>
    </location>
</feature>
<keyword evidence="2" id="KW-1133">Transmembrane helix</keyword>
<dbReference type="CDD" id="cd00201">
    <property type="entry name" value="WW"/>
    <property type="match status" value="1"/>
</dbReference>
<feature type="compositionally biased region" description="Acidic residues" evidence="1">
    <location>
        <begin position="511"/>
        <end position="522"/>
    </location>
</feature>
<keyword evidence="4" id="KW-1185">Reference proteome</keyword>
<evidence type="ECO:0000313" key="3">
    <source>
        <dbReference type="EMBL" id="KAJ0393285.1"/>
    </source>
</evidence>
<keyword evidence="2" id="KW-0472">Membrane</keyword>
<dbReference type="Proteomes" id="UP001209570">
    <property type="component" value="Unassembled WGS sequence"/>
</dbReference>
<feature type="compositionally biased region" description="Low complexity" evidence="1">
    <location>
        <begin position="623"/>
        <end position="641"/>
    </location>
</feature>
<evidence type="ECO:0000313" key="4">
    <source>
        <dbReference type="Proteomes" id="UP001209570"/>
    </source>
</evidence>
<accession>A0AAD5Q6M6</accession>
<organism evidence="3 4">
    <name type="scientific">Pythium insidiosum</name>
    <name type="common">Pythiosis disease agent</name>
    <dbReference type="NCBI Taxonomy" id="114742"/>
    <lineage>
        <taxon>Eukaryota</taxon>
        <taxon>Sar</taxon>
        <taxon>Stramenopiles</taxon>
        <taxon>Oomycota</taxon>
        <taxon>Peronosporomycetes</taxon>
        <taxon>Pythiales</taxon>
        <taxon>Pythiaceae</taxon>
        <taxon>Pythium</taxon>
    </lineage>
</organism>
<feature type="compositionally biased region" description="Low complexity" evidence="1">
    <location>
        <begin position="53"/>
        <end position="62"/>
    </location>
</feature>
<dbReference type="AlphaFoldDB" id="A0AAD5Q6M6"/>
<comment type="caution">
    <text evidence="3">The sequence shown here is derived from an EMBL/GenBank/DDBJ whole genome shotgun (WGS) entry which is preliminary data.</text>
</comment>